<feature type="transmembrane region" description="Helical" evidence="1">
    <location>
        <begin position="31"/>
        <end position="54"/>
    </location>
</feature>
<evidence type="ECO:0000313" key="3">
    <source>
        <dbReference type="Proteomes" id="UP001500957"/>
    </source>
</evidence>
<feature type="transmembrane region" description="Helical" evidence="1">
    <location>
        <begin position="246"/>
        <end position="266"/>
    </location>
</feature>
<keyword evidence="1" id="KW-0472">Membrane</keyword>
<accession>A0ABP3S6U6</accession>
<feature type="transmembrane region" description="Helical" evidence="1">
    <location>
        <begin position="74"/>
        <end position="95"/>
    </location>
</feature>
<protein>
    <submittedName>
        <fullName evidence="2">Spirocyclase AveC family protein</fullName>
    </submittedName>
</protein>
<keyword evidence="3" id="KW-1185">Reference proteome</keyword>
<comment type="caution">
    <text evidence="2">The sequence shown here is derived from an EMBL/GenBank/DDBJ whole genome shotgun (WGS) entry which is preliminary data.</text>
</comment>
<dbReference type="RefSeq" id="WP_344606931.1">
    <property type="nucleotide sequence ID" value="NZ_BAAAHE010000030.1"/>
</dbReference>
<dbReference type="Pfam" id="PF17198">
    <property type="entry name" value="AveC_like"/>
    <property type="match status" value="1"/>
</dbReference>
<evidence type="ECO:0000256" key="1">
    <source>
        <dbReference type="SAM" id="Phobius"/>
    </source>
</evidence>
<name>A0ABP3S6U6_9ACTN</name>
<dbReference type="EMBL" id="BAAAHE010000030">
    <property type="protein sequence ID" value="GAA0627743.1"/>
    <property type="molecule type" value="Genomic_DNA"/>
</dbReference>
<sequence length="336" mass="36312">MSVEAAESTRRPAEASAARPAGVAARPSKPVLVWAGVGLVLLIVIAQALVRWVTGDGFRGADPGPDSYDGTRSLGAHALEWGLFLSALVVIWHFGVRSVRRERRLTFDGMLVVAACLSGFWEACTSYVAPAHAYNAHLINLGSWAQYIPGWHAANGEAVVTPLVLVFGMYIWFVAGFPILGCWLIRRLRDLRPRLSTLSAFSLFFLFGAALTAGFEQLILHSQVYVYPEVPHAISLWDGTLHQYPLLSAVGGGGVLTMITALRYTAQDGDALALRGSEHLSARLRPVVSTVAVVGFTHLAVIACWMIPFNLFVGVEADTSVNVPSYLDHGFVSGNR</sequence>
<feature type="transmembrane region" description="Helical" evidence="1">
    <location>
        <begin position="163"/>
        <end position="185"/>
    </location>
</feature>
<evidence type="ECO:0000313" key="2">
    <source>
        <dbReference type="EMBL" id="GAA0627743.1"/>
    </source>
</evidence>
<feature type="transmembrane region" description="Helical" evidence="1">
    <location>
        <begin position="107"/>
        <end position="129"/>
    </location>
</feature>
<feature type="transmembrane region" description="Helical" evidence="1">
    <location>
        <begin position="197"/>
        <end position="215"/>
    </location>
</feature>
<proteinExistence type="predicted"/>
<dbReference type="InterPro" id="IPR033459">
    <property type="entry name" value="AveC-like"/>
</dbReference>
<gene>
    <name evidence="2" type="ORF">GCM10009547_34150</name>
</gene>
<dbReference type="Proteomes" id="UP001500957">
    <property type="component" value="Unassembled WGS sequence"/>
</dbReference>
<keyword evidence="1" id="KW-1133">Transmembrane helix</keyword>
<keyword evidence="1" id="KW-0812">Transmembrane</keyword>
<organism evidence="2 3">
    <name type="scientific">Sporichthya brevicatena</name>
    <dbReference type="NCBI Taxonomy" id="171442"/>
    <lineage>
        <taxon>Bacteria</taxon>
        <taxon>Bacillati</taxon>
        <taxon>Actinomycetota</taxon>
        <taxon>Actinomycetes</taxon>
        <taxon>Sporichthyales</taxon>
        <taxon>Sporichthyaceae</taxon>
        <taxon>Sporichthya</taxon>
    </lineage>
</organism>
<reference evidence="3" key="1">
    <citation type="journal article" date="2019" name="Int. J. Syst. Evol. Microbiol.">
        <title>The Global Catalogue of Microorganisms (GCM) 10K type strain sequencing project: providing services to taxonomists for standard genome sequencing and annotation.</title>
        <authorList>
            <consortium name="The Broad Institute Genomics Platform"/>
            <consortium name="The Broad Institute Genome Sequencing Center for Infectious Disease"/>
            <person name="Wu L."/>
            <person name="Ma J."/>
        </authorList>
    </citation>
    <scope>NUCLEOTIDE SEQUENCE [LARGE SCALE GENOMIC DNA]</scope>
    <source>
        <strain evidence="3">JCM 10671</strain>
    </source>
</reference>
<feature type="transmembrane region" description="Helical" evidence="1">
    <location>
        <begin position="287"/>
        <end position="308"/>
    </location>
</feature>